<dbReference type="InterPro" id="IPR039424">
    <property type="entry name" value="SBP_5"/>
</dbReference>
<accession>A0A3A1YVX4</accession>
<dbReference type="GO" id="GO:1904680">
    <property type="term" value="F:peptide transmembrane transporter activity"/>
    <property type="evidence" value="ECO:0007669"/>
    <property type="project" value="TreeGrafter"/>
</dbReference>
<dbReference type="CDD" id="cd08504">
    <property type="entry name" value="PBP2_OppA"/>
    <property type="match status" value="1"/>
</dbReference>
<protein>
    <recommendedName>
        <fullName evidence="6">Solute-binding protein family 5 domain-containing protein</fullName>
    </recommendedName>
</protein>
<gene>
    <name evidence="7" type="ORF">CKF58_00410</name>
</gene>
<dbReference type="RefSeq" id="WP_119530017.1">
    <property type="nucleotide sequence ID" value="NZ_JBHSSP010000021.1"/>
</dbReference>
<evidence type="ECO:0000313" key="8">
    <source>
        <dbReference type="Proteomes" id="UP000265916"/>
    </source>
</evidence>
<dbReference type="Proteomes" id="UP000265916">
    <property type="component" value="Unassembled WGS sequence"/>
</dbReference>
<dbReference type="PANTHER" id="PTHR30290">
    <property type="entry name" value="PERIPLASMIC BINDING COMPONENT OF ABC TRANSPORTER"/>
    <property type="match status" value="1"/>
</dbReference>
<dbReference type="SUPFAM" id="SSF53850">
    <property type="entry name" value="Periplasmic binding protein-like II"/>
    <property type="match status" value="1"/>
</dbReference>
<dbReference type="PROSITE" id="PS51257">
    <property type="entry name" value="PROKAR_LIPOPROTEIN"/>
    <property type="match status" value="1"/>
</dbReference>
<dbReference type="OrthoDB" id="9801912at2"/>
<evidence type="ECO:0000259" key="6">
    <source>
        <dbReference type="Pfam" id="PF00496"/>
    </source>
</evidence>
<dbReference type="AlphaFoldDB" id="A0A3A1YVX4"/>
<dbReference type="PANTHER" id="PTHR30290:SF10">
    <property type="entry name" value="PERIPLASMIC OLIGOPEPTIDE-BINDING PROTEIN-RELATED"/>
    <property type="match status" value="1"/>
</dbReference>
<evidence type="ECO:0000313" key="7">
    <source>
        <dbReference type="EMBL" id="RIY40614.1"/>
    </source>
</evidence>
<comment type="caution">
    <text evidence="7">The sequence shown here is derived from an EMBL/GenBank/DDBJ whole genome shotgun (WGS) entry which is preliminary data.</text>
</comment>
<dbReference type="GO" id="GO:0030288">
    <property type="term" value="C:outer membrane-bounded periplasmic space"/>
    <property type="evidence" value="ECO:0007669"/>
    <property type="project" value="TreeGrafter"/>
</dbReference>
<dbReference type="InterPro" id="IPR000914">
    <property type="entry name" value="SBP_5_dom"/>
</dbReference>
<dbReference type="GO" id="GO:0015833">
    <property type="term" value="P:peptide transport"/>
    <property type="evidence" value="ECO:0007669"/>
    <property type="project" value="TreeGrafter"/>
</dbReference>
<proteinExistence type="inferred from homology"/>
<evidence type="ECO:0000256" key="4">
    <source>
        <dbReference type="ARBA" id="ARBA00022729"/>
    </source>
</evidence>
<comment type="similarity">
    <text evidence="2">Belongs to the bacterial solute-binding protein 5 family.</text>
</comment>
<dbReference type="Gene3D" id="3.10.105.10">
    <property type="entry name" value="Dipeptide-binding Protein, Domain 3"/>
    <property type="match status" value="1"/>
</dbReference>
<dbReference type="Gene3D" id="3.40.190.10">
    <property type="entry name" value="Periplasmic binding protein-like II"/>
    <property type="match status" value="1"/>
</dbReference>
<evidence type="ECO:0000256" key="1">
    <source>
        <dbReference type="ARBA" id="ARBA00004196"/>
    </source>
</evidence>
<feature type="chain" id="PRO_5017461182" description="Solute-binding protein family 5 domain-containing protein" evidence="5">
    <location>
        <begin position="22"/>
        <end position="569"/>
    </location>
</feature>
<dbReference type="Pfam" id="PF00496">
    <property type="entry name" value="SBP_bac_5"/>
    <property type="match status" value="1"/>
</dbReference>
<dbReference type="PIRSF" id="PIRSF002741">
    <property type="entry name" value="MppA"/>
    <property type="match status" value="1"/>
</dbReference>
<evidence type="ECO:0000256" key="2">
    <source>
        <dbReference type="ARBA" id="ARBA00005695"/>
    </source>
</evidence>
<dbReference type="FunFam" id="3.90.76.10:FF:000001">
    <property type="entry name" value="Oligopeptide ABC transporter substrate-binding protein"/>
    <property type="match status" value="1"/>
</dbReference>
<evidence type="ECO:0000256" key="3">
    <source>
        <dbReference type="ARBA" id="ARBA00022448"/>
    </source>
</evidence>
<comment type="subcellular location">
    <subcellularLocation>
        <location evidence="1">Cell envelope</location>
    </subcellularLocation>
</comment>
<dbReference type="EMBL" id="NRJG01000005">
    <property type="protein sequence ID" value="RIY40614.1"/>
    <property type="molecule type" value="Genomic_DNA"/>
</dbReference>
<dbReference type="GO" id="GO:0043190">
    <property type="term" value="C:ATP-binding cassette (ABC) transporter complex"/>
    <property type="evidence" value="ECO:0007669"/>
    <property type="project" value="InterPro"/>
</dbReference>
<dbReference type="InterPro" id="IPR030678">
    <property type="entry name" value="Peptide/Ni-bd"/>
</dbReference>
<evidence type="ECO:0000256" key="5">
    <source>
        <dbReference type="SAM" id="SignalP"/>
    </source>
</evidence>
<name>A0A3A1YVX4_9GAMM</name>
<keyword evidence="3" id="KW-0813">Transport</keyword>
<dbReference type="Gene3D" id="3.90.76.10">
    <property type="entry name" value="Dipeptide-binding Protein, Domain 1"/>
    <property type="match status" value="1"/>
</dbReference>
<reference evidence="7 8" key="1">
    <citation type="submission" date="2017-08" db="EMBL/GenBank/DDBJ databases">
        <title>Reclassification of Bisgaard taxon 37 and 44.</title>
        <authorList>
            <person name="Christensen H."/>
        </authorList>
    </citation>
    <scope>NUCLEOTIDE SEQUENCE [LARGE SCALE GENOMIC DNA]</scope>
    <source>
        <strain evidence="7 8">111</strain>
    </source>
</reference>
<sequence length="569" mass="63691">MKLRNYCFTGLTLAAALVLGACNKESDNNASAANTPAAASAPAENTAVKERDGKKLAAVQKLTINLGSFPDTVDPGKFSDASSGQIAKGVFETLYRQGVSGEYVPQAAESYSVSEDGLTWTFKLRPNAKWHDGKPVTAQDFVYSWQRLSDPKNGSSYGDYLANNANVVNAQEVYSGKLPTSELGVKAVDDYTLEIKLTRPTPWLVQVLSYGVLAPVRQDVVEKFGDAWTRPENIVGNGPYRLTKYIVNDEIVLEKFNDYWNADNIALTDVRFVFIKDPNTAYYKYLAGELAFTAIPPQLKENILKERTEEVRTSPALLTGYMDFQHKYEPFQNPKVRRALALLTDNKFIVKNIYAAGQPTSIFTPTYVQDGQLATKADYWDKDMTERRKEAVELLKEAGYSAQNPLKVELKYSSGKTVQKVFVALQQQWGKESGGLIQLTGSMSEWKSFLDEIKNGSYQIRFGGWGADYDQASTFYNVYTCGNAANYSNFCDKEYDDLINRANSEQDAEKRAELYAQANKLLQDKQAVIPFNWAEVFALVSPALGGYNEKNDERYFQDYYLIDGLSVKK</sequence>
<keyword evidence="4 5" id="KW-0732">Signal</keyword>
<feature type="domain" description="Solute-binding protein family 5" evidence="6">
    <location>
        <begin position="102"/>
        <end position="483"/>
    </location>
</feature>
<organism evidence="7 8">
    <name type="scientific">Psittacicella hinzii</name>
    <dbReference type="NCBI Taxonomy" id="2028575"/>
    <lineage>
        <taxon>Bacteria</taxon>
        <taxon>Pseudomonadati</taxon>
        <taxon>Pseudomonadota</taxon>
        <taxon>Gammaproteobacteria</taxon>
        <taxon>Pasteurellales</taxon>
        <taxon>Psittacicellaceae</taxon>
        <taxon>Psittacicella</taxon>
    </lineage>
</organism>
<keyword evidence="8" id="KW-1185">Reference proteome</keyword>
<feature type="signal peptide" evidence="5">
    <location>
        <begin position="1"/>
        <end position="21"/>
    </location>
</feature>